<proteinExistence type="predicted"/>
<keyword evidence="1" id="KW-0378">Hydrolase</keyword>
<dbReference type="PIRSF" id="PIRSF005962">
    <property type="entry name" value="Pept_M20D_amidohydro"/>
    <property type="match status" value="1"/>
</dbReference>
<dbReference type="InterPro" id="IPR036264">
    <property type="entry name" value="Bact_exopeptidase_dim_dom"/>
</dbReference>
<dbReference type="PATRIC" id="fig|1429043.3.peg.624"/>
<comment type="caution">
    <text evidence="4">The sequence shown here is derived from an EMBL/GenBank/DDBJ whole genome shotgun (WGS) entry which is preliminary data.</text>
</comment>
<dbReference type="STRING" id="1429043.X474_02980"/>
<sequence length="394" mass="43118">MRLSESVKKLTPELIELRRDLHMHPELGFCEHRTARLVESYLKDIGVEEIKRVAKTGVLGLIKGDGKGPTLILRADMDALPVEEENTCSYRSKVKGCMHACGHDGHTAVLLVVAKLLCANRHWIKGNVKLCFQPNEEGAGALPMINEGALDSPKVDACLGLHLWCPLEIGAMAVDPGPVMAGMHHFHVTIKGRGGHTAMPQQARDPLLAAVDFVQKVQSIQAREIDPLSPTIIVFGSINGGTGSNIIPGQVELEGTVRYLYDLSKGDERPLERLERILNGVCETCRVQGEISYGDSHPALINDHFMASLVRQAADQVFPGKEKIKSLVSMAGEDFSEFASRVPSAFYFVGAGNREKGIVHPHHHPKFDLDEDSLALAVLMQLKCVKGYFSQVKA</sequence>
<dbReference type="PANTHER" id="PTHR11014">
    <property type="entry name" value="PEPTIDASE M20 FAMILY MEMBER"/>
    <property type="match status" value="1"/>
</dbReference>
<feature type="binding site" evidence="2">
    <location>
        <position position="101"/>
    </location>
    <ligand>
        <name>Mn(2+)</name>
        <dbReference type="ChEBI" id="CHEBI:29035"/>
        <label>2</label>
    </ligand>
</feature>
<dbReference type="FunFam" id="3.30.70.360:FF:000001">
    <property type="entry name" value="N-acetyldiaminopimelate deacetylase"/>
    <property type="match status" value="1"/>
</dbReference>
<dbReference type="Pfam" id="PF07687">
    <property type="entry name" value="M20_dimer"/>
    <property type="match status" value="1"/>
</dbReference>
<keyword evidence="5" id="KW-1185">Reference proteome</keyword>
<dbReference type="InParanoid" id="A0A0D2JBW0"/>
<dbReference type="InterPro" id="IPR002933">
    <property type="entry name" value="Peptidase_M20"/>
</dbReference>
<dbReference type="SUPFAM" id="SSF55031">
    <property type="entry name" value="Bacterial exopeptidase dimerisation domain"/>
    <property type="match status" value="1"/>
</dbReference>
<organism evidence="4 5">
    <name type="scientific">Dethiosulfatarculus sandiegensis</name>
    <dbReference type="NCBI Taxonomy" id="1429043"/>
    <lineage>
        <taxon>Bacteria</taxon>
        <taxon>Pseudomonadati</taxon>
        <taxon>Thermodesulfobacteriota</taxon>
        <taxon>Desulfarculia</taxon>
        <taxon>Desulfarculales</taxon>
        <taxon>Desulfarculaceae</taxon>
        <taxon>Dethiosulfatarculus</taxon>
    </lineage>
</organism>
<keyword evidence="2" id="KW-0464">Manganese</keyword>
<evidence type="ECO:0000313" key="4">
    <source>
        <dbReference type="EMBL" id="KIX15629.1"/>
    </source>
</evidence>
<gene>
    <name evidence="4" type="ORF">X474_02980</name>
</gene>
<dbReference type="InterPro" id="IPR011650">
    <property type="entry name" value="Peptidase_M20_dimer"/>
</dbReference>
<dbReference type="Proteomes" id="UP000032233">
    <property type="component" value="Unassembled WGS sequence"/>
</dbReference>
<evidence type="ECO:0000256" key="1">
    <source>
        <dbReference type="ARBA" id="ARBA00022801"/>
    </source>
</evidence>
<dbReference type="SUPFAM" id="SSF53187">
    <property type="entry name" value="Zn-dependent exopeptidases"/>
    <property type="match status" value="1"/>
</dbReference>
<protein>
    <submittedName>
        <fullName evidence="4">Peptidase M20</fullName>
    </submittedName>
</protein>
<dbReference type="EMBL" id="AZAC01000002">
    <property type="protein sequence ID" value="KIX15629.1"/>
    <property type="molecule type" value="Genomic_DNA"/>
</dbReference>
<evidence type="ECO:0000256" key="2">
    <source>
        <dbReference type="PIRSR" id="PIRSR005962-1"/>
    </source>
</evidence>
<dbReference type="GO" id="GO:0019877">
    <property type="term" value="P:diaminopimelate biosynthetic process"/>
    <property type="evidence" value="ECO:0007669"/>
    <property type="project" value="UniProtKB-ARBA"/>
</dbReference>
<dbReference type="Gene3D" id="3.40.630.10">
    <property type="entry name" value="Zn peptidases"/>
    <property type="match status" value="1"/>
</dbReference>
<dbReference type="PANTHER" id="PTHR11014:SF63">
    <property type="entry name" value="METALLOPEPTIDASE, PUTATIVE (AFU_ORTHOLOGUE AFUA_6G09600)-RELATED"/>
    <property type="match status" value="1"/>
</dbReference>
<feature type="domain" description="Peptidase M20 dimerisation" evidence="3">
    <location>
        <begin position="182"/>
        <end position="260"/>
    </location>
</feature>
<dbReference type="Gene3D" id="3.30.70.360">
    <property type="match status" value="1"/>
</dbReference>
<feature type="binding site" evidence="2">
    <location>
        <position position="137"/>
    </location>
    <ligand>
        <name>Mn(2+)</name>
        <dbReference type="ChEBI" id="CHEBI:29035"/>
        <label>2</label>
    </ligand>
</feature>
<keyword evidence="2" id="KW-0479">Metal-binding</keyword>
<feature type="binding site" evidence="2">
    <location>
        <position position="103"/>
    </location>
    <ligand>
        <name>Mn(2+)</name>
        <dbReference type="ChEBI" id="CHEBI:29035"/>
        <label>2</label>
    </ligand>
</feature>
<reference evidence="4 5" key="1">
    <citation type="submission" date="2013-11" db="EMBL/GenBank/DDBJ databases">
        <title>Metagenomic analysis of a methanogenic consortium involved in long chain n-alkane degradation.</title>
        <authorList>
            <person name="Davidova I.A."/>
            <person name="Callaghan A.V."/>
            <person name="Wawrik B."/>
            <person name="Pruitt S."/>
            <person name="Marks C."/>
            <person name="Duncan K.E."/>
            <person name="Suflita J.M."/>
        </authorList>
    </citation>
    <scope>NUCLEOTIDE SEQUENCE [LARGE SCALE GENOMIC DNA]</scope>
    <source>
        <strain evidence="4 5">SPR</strain>
    </source>
</reference>
<dbReference type="GO" id="GO:0050118">
    <property type="term" value="F:N-acetyldiaminopimelate deacetylase activity"/>
    <property type="evidence" value="ECO:0007669"/>
    <property type="project" value="UniProtKB-ARBA"/>
</dbReference>
<feature type="binding site" evidence="2">
    <location>
        <position position="363"/>
    </location>
    <ligand>
        <name>Mn(2+)</name>
        <dbReference type="ChEBI" id="CHEBI:29035"/>
        <label>2</label>
    </ligand>
</feature>
<feature type="binding site" evidence="2">
    <location>
        <position position="162"/>
    </location>
    <ligand>
        <name>Mn(2+)</name>
        <dbReference type="ChEBI" id="CHEBI:29035"/>
        <label>2</label>
    </ligand>
</feature>
<dbReference type="Pfam" id="PF01546">
    <property type="entry name" value="Peptidase_M20"/>
    <property type="match status" value="1"/>
</dbReference>
<dbReference type="FunCoup" id="A0A0D2JBW0">
    <property type="interactions" value="363"/>
</dbReference>
<dbReference type="OrthoDB" id="9777385at2"/>
<dbReference type="AlphaFoldDB" id="A0A0D2JBW0"/>
<dbReference type="InterPro" id="IPR017439">
    <property type="entry name" value="Amidohydrolase"/>
</dbReference>
<evidence type="ECO:0000259" key="3">
    <source>
        <dbReference type="Pfam" id="PF07687"/>
    </source>
</evidence>
<dbReference type="RefSeq" id="WP_044346566.1">
    <property type="nucleotide sequence ID" value="NZ_AZAC01000002.1"/>
</dbReference>
<evidence type="ECO:0000313" key="5">
    <source>
        <dbReference type="Proteomes" id="UP000032233"/>
    </source>
</evidence>
<comment type="cofactor">
    <cofactor evidence="2">
        <name>Mn(2+)</name>
        <dbReference type="ChEBI" id="CHEBI:29035"/>
    </cofactor>
    <text evidence="2">The Mn(2+) ion enhances activity.</text>
</comment>
<dbReference type="GO" id="GO:0046872">
    <property type="term" value="F:metal ion binding"/>
    <property type="evidence" value="ECO:0007669"/>
    <property type="project" value="UniProtKB-KW"/>
</dbReference>
<name>A0A0D2JBW0_9BACT</name>
<dbReference type="NCBIfam" id="TIGR01891">
    <property type="entry name" value="amidohydrolases"/>
    <property type="match status" value="1"/>
</dbReference>
<accession>A0A0D2JBW0</accession>